<sequence length="368" mass="41627">MQAKDNKMEHIGKIVAYLILAINAFFVGTLILSAYSPYLNPKLNPLSSGLGLAFPLFLVINIAFIIFWVFINYRYALVPLIGFLVCFPQIRTYIPFNSTTKTIPEGSIKILSYNVMNFSNLEKKDGKNPILSYLVNSKADIICLQEYNAAQNKKYLTEADIKKALKAYPYYSVRRQNRSDVQLACFSKYPILSVSPIDYESTYNGSVKYVLAVNNDTVTLINNHLESNKLTKEDRGMYEDMIKDPNAKKVKTGLRQLVKKLAEASAIRASQADSVNKAITESKYPTIIACGDFNDGSISYTHRILTQKLDDAFTQSGKGLGISYNQNKFYFRIDNILISPNLKAYNCTVDRSIKASDHYPIWCHISKR</sequence>
<evidence type="ECO:0000256" key="2">
    <source>
        <dbReference type="ARBA" id="ARBA00001946"/>
    </source>
</evidence>
<dbReference type="EMBL" id="CZAI01000006">
    <property type="protein sequence ID" value="CUP63033.1"/>
    <property type="molecule type" value="Genomic_DNA"/>
</dbReference>
<evidence type="ECO:0000313" key="13">
    <source>
        <dbReference type="Proteomes" id="UP000095657"/>
    </source>
</evidence>
<dbReference type="Proteomes" id="UP000095657">
    <property type="component" value="Unassembled WGS sequence"/>
</dbReference>
<feature type="transmembrane region" description="Helical" evidence="9">
    <location>
        <begin position="77"/>
        <end position="94"/>
    </location>
</feature>
<name>A0A174PPS1_9BACE</name>
<keyword evidence="5" id="KW-0227">DNA damage</keyword>
<dbReference type="SUPFAM" id="SSF56219">
    <property type="entry name" value="DNase I-like"/>
    <property type="match status" value="1"/>
</dbReference>
<dbReference type="PANTHER" id="PTHR15822:SF4">
    <property type="entry name" value="TYROSYL-DNA PHOSPHODIESTERASE 2"/>
    <property type="match status" value="1"/>
</dbReference>
<comment type="cofactor">
    <cofactor evidence="2">
        <name>Mg(2+)</name>
        <dbReference type="ChEBI" id="CHEBI:18420"/>
    </cofactor>
</comment>
<gene>
    <name evidence="12" type="ORF">ERS852494_02685</name>
    <name evidence="11" type="ORF">ERS852558_00297</name>
</gene>
<evidence type="ECO:0000313" key="14">
    <source>
        <dbReference type="Proteomes" id="UP000095725"/>
    </source>
</evidence>
<evidence type="ECO:0000256" key="1">
    <source>
        <dbReference type="ARBA" id="ARBA00001936"/>
    </source>
</evidence>
<feature type="transmembrane region" description="Helical" evidence="9">
    <location>
        <begin position="50"/>
        <end position="70"/>
    </location>
</feature>
<dbReference type="STRING" id="47678.ERS852494_02685"/>
<dbReference type="GO" id="GO:0006281">
    <property type="term" value="P:DNA repair"/>
    <property type="evidence" value="ECO:0007669"/>
    <property type="project" value="UniProtKB-KW"/>
</dbReference>
<keyword evidence="9" id="KW-1133">Transmembrane helix</keyword>
<evidence type="ECO:0000313" key="12">
    <source>
        <dbReference type="EMBL" id="CUP63033.1"/>
    </source>
</evidence>
<dbReference type="GO" id="GO:0004527">
    <property type="term" value="F:exonuclease activity"/>
    <property type="evidence" value="ECO:0007669"/>
    <property type="project" value="UniProtKB-KW"/>
</dbReference>
<dbReference type="Proteomes" id="UP000095725">
    <property type="component" value="Unassembled WGS sequence"/>
</dbReference>
<evidence type="ECO:0000256" key="5">
    <source>
        <dbReference type="ARBA" id="ARBA00022763"/>
    </source>
</evidence>
<keyword evidence="9" id="KW-0472">Membrane</keyword>
<evidence type="ECO:0000313" key="11">
    <source>
        <dbReference type="EMBL" id="CUP47182.1"/>
    </source>
</evidence>
<dbReference type="AlphaFoldDB" id="A0A174PPS1"/>
<protein>
    <submittedName>
        <fullName evidence="12">Exonuclease III</fullName>
    </submittedName>
</protein>
<dbReference type="InterPro" id="IPR051547">
    <property type="entry name" value="TDP2-like"/>
</dbReference>
<dbReference type="InterPro" id="IPR036691">
    <property type="entry name" value="Endo/exonu/phosph_ase_sf"/>
</dbReference>
<dbReference type="InterPro" id="IPR005135">
    <property type="entry name" value="Endo/exonuclease/phosphatase"/>
</dbReference>
<dbReference type="EMBL" id="CZBL01000001">
    <property type="protein sequence ID" value="CUP47182.1"/>
    <property type="molecule type" value="Genomic_DNA"/>
</dbReference>
<keyword evidence="3" id="KW-0540">Nuclease</keyword>
<dbReference type="Gene3D" id="3.60.10.10">
    <property type="entry name" value="Endonuclease/exonuclease/phosphatase"/>
    <property type="match status" value="1"/>
</dbReference>
<keyword evidence="4" id="KW-0479">Metal-binding</keyword>
<reference evidence="13 14" key="1">
    <citation type="submission" date="2015-09" db="EMBL/GenBank/DDBJ databases">
        <authorList>
            <consortium name="Pathogen Informatics"/>
        </authorList>
    </citation>
    <scope>NUCLEOTIDE SEQUENCE [LARGE SCALE GENOMIC DNA]</scope>
    <source>
        <strain evidence="12 13">2789STDY5834880</strain>
        <strain evidence="11 14">2789STDY5834946</strain>
    </source>
</reference>
<keyword evidence="9" id="KW-0812">Transmembrane</keyword>
<accession>A0A174PPS1</accession>
<evidence type="ECO:0000259" key="10">
    <source>
        <dbReference type="Pfam" id="PF03372"/>
    </source>
</evidence>
<evidence type="ECO:0000256" key="9">
    <source>
        <dbReference type="SAM" id="Phobius"/>
    </source>
</evidence>
<evidence type="ECO:0000256" key="3">
    <source>
        <dbReference type="ARBA" id="ARBA00022722"/>
    </source>
</evidence>
<keyword evidence="6" id="KW-0378">Hydrolase</keyword>
<keyword evidence="8" id="KW-0234">DNA repair</keyword>
<dbReference type="Pfam" id="PF03372">
    <property type="entry name" value="Exo_endo_phos"/>
    <property type="match status" value="1"/>
</dbReference>
<feature type="transmembrane region" description="Helical" evidence="9">
    <location>
        <begin position="14"/>
        <end position="38"/>
    </location>
</feature>
<organism evidence="12 13">
    <name type="scientific">Bacteroides caccae</name>
    <dbReference type="NCBI Taxonomy" id="47678"/>
    <lineage>
        <taxon>Bacteria</taxon>
        <taxon>Pseudomonadati</taxon>
        <taxon>Bacteroidota</taxon>
        <taxon>Bacteroidia</taxon>
        <taxon>Bacteroidales</taxon>
        <taxon>Bacteroidaceae</taxon>
        <taxon>Bacteroides</taxon>
    </lineage>
</organism>
<feature type="domain" description="Endonuclease/exonuclease/phosphatase" evidence="10">
    <location>
        <begin position="111"/>
        <end position="358"/>
    </location>
</feature>
<comment type="cofactor">
    <cofactor evidence="1">
        <name>Mn(2+)</name>
        <dbReference type="ChEBI" id="CHEBI:29035"/>
    </cofactor>
</comment>
<dbReference type="PANTHER" id="PTHR15822">
    <property type="entry name" value="TRAF AND TNF RECEPTOR-ASSOCIATED PROTEIN"/>
    <property type="match status" value="1"/>
</dbReference>
<dbReference type="CDD" id="cd09084">
    <property type="entry name" value="EEP-2"/>
    <property type="match status" value="1"/>
</dbReference>
<evidence type="ECO:0000256" key="7">
    <source>
        <dbReference type="ARBA" id="ARBA00022842"/>
    </source>
</evidence>
<proteinExistence type="predicted"/>
<evidence type="ECO:0000256" key="6">
    <source>
        <dbReference type="ARBA" id="ARBA00022801"/>
    </source>
</evidence>
<dbReference type="GO" id="GO:0046872">
    <property type="term" value="F:metal ion binding"/>
    <property type="evidence" value="ECO:0007669"/>
    <property type="project" value="UniProtKB-KW"/>
</dbReference>
<keyword evidence="12" id="KW-0269">Exonuclease</keyword>
<evidence type="ECO:0000256" key="4">
    <source>
        <dbReference type="ARBA" id="ARBA00022723"/>
    </source>
</evidence>
<keyword evidence="7" id="KW-0460">Magnesium</keyword>
<evidence type="ECO:0000256" key="8">
    <source>
        <dbReference type="ARBA" id="ARBA00023204"/>
    </source>
</evidence>